<dbReference type="EMBL" id="PFRH01000026">
    <property type="protein sequence ID" value="PJC52844.1"/>
    <property type="molecule type" value="Genomic_DNA"/>
</dbReference>
<gene>
    <name evidence="1" type="ORF">CO030_00750</name>
</gene>
<organism evidence="1 2">
    <name type="scientific">Candidatus Magasanikbacteria bacterium CG_4_9_14_0_2_um_filter_42_11</name>
    <dbReference type="NCBI Taxonomy" id="1974643"/>
    <lineage>
        <taxon>Bacteria</taxon>
        <taxon>Candidatus Magasanikiibacteriota</taxon>
    </lineage>
</organism>
<reference evidence="2" key="1">
    <citation type="submission" date="2017-09" db="EMBL/GenBank/DDBJ databases">
        <title>Depth-based differentiation of microbial function through sediment-hosted aquifers and enrichment of novel symbionts in the deep terrestrial subsurface.</title>
        <authorList>
            <person name="Probst A.J."/>
            <person name="Ladd B."/>
            <person name="Jarett J.K."/>
            <person name="Geller-Mcgrath D.E."/>
            <person name="Sieber C.M.K."/>
            <person name="Emerson J.B."/>
            <person name="Anantharaman K."/>
            <person name="Thomas B.C."/>
            <person name="Malmstrom R."/>
            <person name="Stieglmeier M."/>
            <person name="Klingl A."/>
            <person name="Woyke T."/>
            <person name="Ryan C.M."/>
            <person name="Banfield J.F."/>
        </authorList>
    </citation>
    <scope>NUCLEOTIDE SEQUENCE [LARGE SCALE GENOMIC DNA]</scope>
</reference>
<dbReference type="Gene3D" id="1.10.10.10">
    <property type="entry name" value="Winged helix-like DNA-binding domain superfamily/Winged helix DNA-binding domain"/>
    <property type="match status" value="1"/>
</dbReference>
<dbReference type="InterPro" id="IPR036388">
    <property type="entry name" value="WH-like_DNA-bd_sf"/>
</dbReference>
<proteinExistence type="predicted"/>
<dbReference type="AlphaFoldDB" id="A0A2M8FAS5"/>
<evidence type="ECO:0000313" key="1">
    <source>
        <dbReference type="EMBL" id="PJC52844.1"/>
    </source>
</evidence>
<dbReference type="InterPro" id="IPR036390">
    <property type="entry name" value="WH_DNA-bd_sf"/>
</dbReference>
<comment type="caution">
    <text evidence="1">The sequence shown here is derived from an EMBL/GenBank/DDBJ whole genome shotgun (WGS) entry which is preliminary data.</text>
</comment>
<protein>
    <recommendedName>
        <fullName evidence="3">Transcription regulator PadR N-terminal domain-containing protein</fullName>
    </recommendedName>
</protein>
<accession>A0A2M8FAS5</accession>
<sequence length="97" mass="11699">MWLGSKKMLILQILTDDCGWMTGRELIEASDGELWAGNVYVHLCVLRKDLGYIRRRERQRENAPPCFEYQIIGMGRRALNRRRRWRKWYNIFLPELA</sequence>
<evidence type="ECO:0000313" key="2">
    <source>
        <dbReference type="Proteomes" id="UP000231456"/>
    </source>
</evidence>
<evidence type="ECO:0008006" key="3">
    <source>
        <dbReference type="Google" id="ProtNLM"/>
    </source>
</evidence>
<dbReference type="SUPFAM" id="SSF46785">
    <property type="entry name" value="Winged helix' DNA-binding domain"/>
    <property type="match status" value="1"/>
</dbReference>
<dbReference type="Proteomes" id="UP000231456">
    <property type="component" value="Unassembled WGS sequence"/>
</dbReference>
<name>A0A2M8FAS5_9BACT</name>